<dbReference type="Pfam" id="PF01865">
    <property type="entry name" value="PhoU_div"/>
    <property type="match status" value="1"/>
</dbReference>
<dbReference type="PANTHER" id="PTHR36536:SF3">
    <property type="entry name" value="UPF0111 PROTEIN HI_1603"/>
    <property type="match status" value="1"/>
</dbReference>
<comment type="similarity">
    <text evidence="1">Belongs to the UPF0111 family.</text>
</comment>
<sequence length="226" mass="25125">MGIESPLFQLFGQSPIQPLTKHMHLTLDCVSVLPAFFAAAQSGDWKKATQVRSEIEQHKRDADVLKKDIRTHMPNRLLMPVARSDLLELLIAQSRLAGSAKRISGLVLGREMHIPDSIYPLSNDFLAMGIQAAEQATVAIDELDNLLETGFSGKELKTVEALLAKLDDLEEQSDQLQISLRRSLKGLEANLNPVDVMFMYQVITGIGQLADFAQRVGHRLQILMAR</sequence>
<evidence type="ECO:0000256" key="1">
    <source>
        <dbReference type="ARBA" id="ARBA00008591"/>
    </source>
</evidence>
<organism evidence="2 3">
    <name type="scientific">Saccharospirillum mangrovi</name>
    <dbReference type="NCBI Taxonomy" id="2161747"/>
    <lineage>
        <taxon>Bacteria</taxon>
        <taxon>Pseudomonadati</taxon>
        <taxon>Pseudomonadota</taxon>
        <taxon>Gammaproteobacteria</taxon>
        <taxon>Oceanospirillales</taxon>
        <taxon>Saccharospirillaceae</taxon>
        <taxon>Saccharospirillum</taxon>
    </lineage>
</organism>
<comment type="caution">
    <text evidence="2">The sequence shown here is derived from an EMBL/GenBank/DDBJ whole genome shotgun (WGS) entry which is preliminary data.</text>
</comment>
<keyword evidence="3" id="KW-1185">Reference proteome</keyword>
<proteinExistence type="inferred from homology"/>
<dbReference type="NCBIfam" id="TIGR00153">
    <property type="entry name" value="TIGR00153 family protein"/>
    <property type="match status" value="1"/>
</dbReference>
<protein>
    <submittedName>
        <fullName evidence="2">TIGR00153 family protein</fullName>
    </submittedName>
</protein>
<dbReference type="RefSeq" id="WP_380693261.1">
    <property type="nucleotide sequence ID" value="NZ_JBHRYR010000002.1"/>
</dbReference>
<dbReference type="InterPro" id="IPR018445">
    <property type="entry name" value="Put_Phosphate_transp_reg"/>
</dbReference>
<dbReference type="InterPro" id="IPR038078">
    <property type="entry name" value="PhoU-like_sf"/>
</dbReference>
<evidence type="ECO:0000313" key="2">
    <source>
        <dbReference type="EMBL" id="MFC3851821.1"/>
    </source>
</evidence>
<reference evidence="3" key="1">
    <citation type="journal article" date="2019" name="Int. J. Syst. Evol. Microbiol.">
        <title>The Global Catalogue of Microorganisms (GCM) 10K type strain sequencing project: providing services to taxonomists for standard genome sequencing and annotation.</title>
        <authorList>
            <consortium name="The Broad Institute Genomics Platform"/>
            <consortium name="The Broad Institute Genome Sequencing Center for Infectious Disease"/>
            <person name="Wu L."/>
            <person name="Ma J."/>
        </authorList>
    </citation>
    <scope>NUCLEOTIDE SEQUENCE [LARGE SCALE GENOMIC DNA]</scope>
    <source>
        <strain evidence="3">IBRC 10765</strain>
    </source>
</reference>
<dbReference type="SUPFAM" id="SSF109755">
    <property type="entry name" value="PhoU-like"/>
    <property type="match status" value="1"/>
</dbReference>
<dbReference type="Proteomes" id="UP001595617">
    <property type="component" value="Unassembled WGS sequence"/>
</dbReference>
<evidence type="ECO:0000313" key="3">
    <source>
        <dbReference type="Proteomes" id="UP001595617"/>
    </source>
</evidence>
<gene>
    <name evidence="2" type="ORF">ACFOOG_03145</name>
</gene>
<dbReference type="EMBL" id="JBHRYR010000002">
    <property type="protein sequence ID" value="MFC3851821.1"/>
    <property type="molecule type" value="Genomic_DNA"/>
</dbReference>
<dbReference type="PANTHER" id="PTHR36536">
    <property type="entry name" value="UPF0111 PROTEIN HI_1603"/>
    <property type="match status" value="1"/>
</dbReference>
<name>A0ABV7ZWV9_9GAMM</name>
<dbReference type="Gene3D" id="1.20.58.220">
    <property type="entry name" value="Phosphate transport system protein phou homolog 2, domain 2"/>
    <property type="match status" value="1"/>
</dbReference>
<dbReference type="InterPro" id="IPR002727">
    <property type="entry name" value="DUF47"/>
</dbReference>
<accession>A0ABV7ZWV9</accession>